<sequence length="173" mass="20362">MIQILLWTLLHLEDLPSLVLQDKIDLKQSANIARNNRIRNSFNGMKLSVKSSNRVHSINLLMLEPNLLMLEPSSYEDLVKVFKETQKDQEMLSPMKFTKWRGFSTTNPIQQRQMFTKNNLIDYTKKIIIDKVQNNRKVSLTLSNIILQINAIQLHLLRCVVYVRRNILIMRRS</sequence>
<evidence type="ECO:0000313" key="3">
    <source>
        <dbReference type="Proteomes" id="UP000683925"/>
    </source>
</evidence>
<organism evidence="2 3">
    <name type="scientific">Paramecium octaurelia</name>
    <dbReference type="NCBI Taxonomy" id="43137"/>
    <lineage>
        <taxon>Eukaryota</taxon>
        <taxon>Sar</taxon>
        <taxon>Alveolata</taxon>
        <taxon>Ciliophora</taxon>
        <taxon>Intramacronucleata</taxon>
        <taxon>Oligohymenophorea</taxon>
        <taxon>Peniculida</taxon>
        <taxon>Parameciidae</taxon>
        <taxon>Paramecium</taxon>
    </lineage>
</organism>
<dbReference type="Proteomes" id="UP000683925">
    <property type="component" value="Unassembled WGS sequence"/>
</dbReference>
<accession>A0A8S1WMK1</accession>
<keyword evidence="3" id="KW-1185">Reference proteome</keyword>
<reference evidence="2" key="1">
    <citation type="submission" date="2021-01" db="EMBL/GenBank/DDBJ databases">
        <authorList>
            <consortium name="Genoscope - CEA"/>
            <person name="William W."/>
        </authorList>
    </citation>
    <scope>NUCLEOTIDE SEQUENCE</scope>
</reference>
<evidence type="ECO:0000256" key="1">
    <source>
        <dbReference type="SAM" id="SignalP"/>
    </source>
</evidence>
<proteinExistence type="predicted"/>
<name>A0A8S1WMK1_PAROT</name>
<feature type="signal peptide" evidence="1">
    <location>
        <begin position="1"/>
        <end position="21"/>
    </location>
</feature>
<dbReference type="EMBL" id="CAJJDP010000096">
    <property type="protein sequence ID" value="CAD8190382.1"/>
    <property type="molecule type" value="Genomic_DNA"/>
</dbReference>
<gene>
    <name evidence="2" type="ORF">POCTA_138.1.T0970115</name>
</gene>
<feature type="chain" id="PRO_5035827318" evidence="1">
    <location>
        <begin position="22"/>
        <end position="173"/>
    </location>
</feature>
<evidence type="ECO:0000313" key="2">
    <source>
        <dbReference type="EMBL" id="CAD8190382.1"/>
    </source>
</evidence>
<dbReference type="OrthoDB" id="10651300at2759"/>
<comment type="caution">
    <text evidence="2">The sequence shown here is derived from an EMBL/GenBank/DDBJ whole genome shotgun (WGS) entry which is preliminary data.</text>
</comment>
<keyword evidence="1" id="KW-0732">Signal</keyword>
<dbReference type="AlphaFoldDB" id="A0A8S1WMK1"/>
<protein>
    <submittedName>
        <fullName evidence="2">Uncharacterized protein</fullName>
    </submittedName>
</protein>